<accession>A0A0L0FG02</accession>
<dbReference type="GO" id="GO:0004674">
    <property type="term" value="F:protein serine/threonine kinase activity"/>
    <property type="evidence" value="ECO:0007669"/>
    <property type="project" value="UniProtKB-KW"/>
</dbReference>
<feature type="region of interest" description="Disordered" evidence="11">
    <location>
        <begin position="237"/>
        <end position="259"/>
    </location>
</feature>
<proteinExistence type="inferred from homology"/>
<dbReference type="eggNOG" id="KOG0604">
    <property type="taxonomic scope" value="Eukaryota"/>
</dbReference>
<dbReference type="GeneID" id="25912286"/>
<evidence type="ECO:0000313" key="14">
    <source>
        <dbReference type="Proteomes" id="UP000054560"/>
    </source>
</evidence>
<evidence type="ECO:0000256" key="11">
    <source>
        <dbReference type="SAM" id="MobiDB-lite"/>
    </source>
</evidence>
<comment type="catalytic activity">
    <reaction evidence="10">
        <text>L-seryl-[protein] + ATP = O-phospho-L-seryl-[protein] + ADP + H(+)</text>
        <dbReference type="Rhea" id="RHEA:17989"/>
        <dbReference type="Rhea" id="RHEA-COMP:9863"/>
        <dbReference type="Rhea" id="RHEA-COMP:11604"/>
        <dbReference type="ChEBI" id="CHEBI:15378"/>
        <dbReference type="ChEBI" id="CHEBI:29999"/>
        <dbReference type="ChEBI" id="CHEBI:30616"/>
        <dbReference type="ChEBI" id="CHEBI:83421"/>
        <dbReference type="ChEBI" id="CHEBI:456216"/>
        <dbReference type="EC" id="2.7.11.1"/>
    </reaction>
</comment>
<feature type="non-terminal residue" evidence="13">
    <location>
        <position position="1"/>
    </location>
</feature>
<name>A0A0L0FG02_9EUKA</name>
<evidence type="ECO:0000256" key="7">
    <source>
        <dbReference type="ARBA" id="ARBA00022777"/>
    </source>
</evidence>
<evidence type="ECO:0000256" key="3">
    <source>
        <dbReference type="ARBA" id="ARBA00022527"/>
    </source>
</evidence>
<dbReference type="AlphaFoldDB" id="A0A0L0FG02"/>
<dbReference type="Proteomes" id="UP000054560">
    <property type="component" value="Unassembled WGS sequence"/>
</dbReference>
<dbReference type="GO" id="GO:0005524">
    <property type="term" value="F:ATP binding"/>
    <property type="evidence" value="ECO:0007669"/>
    <property type="project" value="UniProtKB-KW"/>
</dbReference>
<evidence type="ECO:0000259" key="12">
    <source>
        <dbReference type="PROSITE" id="PS50011"/>
    </source>
</evidence>
<dbReference type="InterPro" id="IPR011009">
    <property type="entry name" value="Kinase-like_dom_sf"/>
</dbReference>
<gene>
    <name evidence="13" type="ORF">SARC_11782</name>
</gene>
<protein>
    <recommendedName>
        <fullName evidence="2">non-specific serine/threonine protein kinase</fullName>
        <ecNumber evidence="2">2.7.11.1</ecNumber>
    </recommendedName>
</protein>
<dbReference type="PANTHER" id="PTHR24349">
    <property type="entry name" value="SERINE/THREONINE-PROTEIN KINASE"/>
    <property type="match status" value="1"/>
</dbReference>
<keyword evidence="3" id="KW-0723">Serine/threonine-protein kinase</keyword>
<dbReference type="InterPro" id="IPR008271">
    <property type="entry name" value="Ser/Thr_kinase_AS"/>
</dbReference>
<evidence type="ECO:0000256" key="10">
    <source>
        <dbReference type="ARBA" id="ARBA00048679"/>
    </source>
</evidence>
<dbReference type="Gene3D" id="1.10.510.10">
    <property type="entry name" value="Transferase(Phosphotransferase) domain 1"/>
    <property type="match status" value="1"/>
</dbReference>
<dbReference type="STRING" id="667725.A0A0L0FG02"/>
<dbReference type="PROSITE" id="PS50011">
    <property type="entry name" value="PROTEIN_KINASE_DOM"/>
    <property type="match status" value="1"/>
</dbReference>
<evidence type="ECO:0000256" key="9">
    <source>
        <dbReference type="ARBA" id="ARBA00047899"/>
    </source>
</evidence>
<keyword evidence="8" id="KW-0067">ATP-binding</keyword>
<sequence length="259" mass="29306">MEGGELFERIQKRSSFTEREAAELIKSVASAVQHAHSLNIAHRDLKPENLLFMNDTAEATICLTDFGFAKECDQVLQTPCYTPYYVAPEILQAEHRKSGTYDKSCDVWSLGVILYILLCGHPPFYSEGGGHISPGMKRRIRSGIYEFPEEDWKDISASVKDLIRKTLHINPDRRMTIDEIMRHPWIAQCEDVPSTPLLSHTKLKAKPEVQKEIKNDMEQALSEMRVSENATVIPLEDATSSLLDRRKAKGKGPPKPLVM</sequence>
<evidence type="ECO:0000256" key="8">
    <source>
        <dbReference type="ARBA" id="ARBA00022840"/>
    </source>
</evidence>
<feature type="domain" description="Protein kinase" evidence="12">
    <location>
        <begin position="1"/>
        <end position="186"/>
    </location>
</feature>
<reference evidence="13 14" key="1">
    <citation type="submission" date="2011-02" db="EMBL/GenBank/DDBJ databases">
        <title>The Genome Sequence of Sphaeroforma arctica JP610.</title>
        <authorList>
            <consortium name="The Broad Institute Genome Sequencing Platform"/>
            <person name="Russ C."/>
            <person name="Cuomo C."/>
            <person name="Young S.K."/>
            <person name="Zeng Q."/>
            <person name="Gargeya S."/>
            <person name="Alvarado L."/>
            <person name="Berlin A."/>
            <person name="Chapman S.B."/>
            <person name="Chen Z."/>
            <person name="Freedman E."/>
            <person name="Gellesch M."/>
            <person name="Goldberg J."/>
            <person name="Griggs A."/>
            <person name="Gujja S."/>
            <person name="Heilman E."/>
            <person name="Heiman D."/>
            <person name="Howarth C."/>
            <person name="Mehta T."/>
            <person name="Neiman D."/>
            <person name="Pearson M."/>
            <person name="Roberts A."/>
            <person name="Saif S."/>
            <person name="Shea T."/>
            <person name="Shenoy N."/>
            <person name="Sisk P."/>
            <person name="Stolte C."/>
            <person name="Sykes S."/>
            <person name="White J."/>
            <person name="Yandava C."/>
            <person name="Burger G."/>
            <person name="Gray M.W."/>
            <person name="Holland P.W.H."/>
            <person name="King N."/>
            <person name="Lang F.B.F."/>
            <person name="Roger A.J."/>
            <person name="Ruiz-Trillo I."/>
            <person name="Haas B."/>
            <person name="Nusbaum C."/>
            <person name="Birren B."/>
        </authorList>
    </citation>
    <scope>NUCLEOTIDE SEQUENCE [LARGE SCALE GENOMIC DNA]</scope>
    <source>
        <strain evidence="13 14">JP610</strain>
    </source>
</reference>
<evidence type="ECO:0000256" key="1">
    <source>
        <dbReference type="ARBA" id="ARBA00006692"/>
    </source>
</evidence>
<dbReference type="InterPro" id="IPR050205">
    <property type="entry name" value="CDPK_Ser/Thr_kinases"/>
</dbReference>
<evidence type="ECO:0000256" key="5">
    <source>
        <dbReference type="ARBA" id="ARBA00022679"/>
    </source>
</evidence>
<dbReference type="OrthoDB" id="40902at2759"/>
<comment type="catalytic activity">
    <reaction evidence="9">
        <text>L-threonyl-[protein] + ATP = O-phospho-L-threonyl-[protein] + ADP + H(+)</text>
        <dbReference type="Rhea" id="RHEA:46608"/>
        <dbReference type="Rhea" id="RHEA-COMP:11060"/>
        <dbReference type="Rhea" id="RHEA-COMP:11605"/>
        <dbReference type="ChEBI" id="CHEBI:15378"/>
        <dbReference type="ChEBI" id="CHEBI:30013"/>
        <dbReference type="ChEBI" id="CHEBI:30616"/>
        <dbReference type="ChEBI" id="CHEBI:61977"/>
        <dbReference type="ChEBI" id="CHEBI:456216"/>
        <dbReference type="EC" id="2.7.11.1"/>
    </reaction>
</comment>
<evidence type="ECO:0000313" key="13">
    <source>
        <dbReference type="EMBL" id="KNC75699.1"/>
    </source>
</evidence>
<dbReference type="SMART" id="SM00220">
    <property type="entry name" value="S_TKc"/>
    <property type="match status" value="1"/>
</dbReference>
<comment type="similarity">
    <text evidence="1">Belongs to the protein kinase superfamily. CAMK Ser/Thr protein kinase family.</text>
</comment>
<organism evidence="13 14">
    <name type="scientific">Sphaeroforma arctica JP610</name>
    <dbReference type="NCBI Taxonomy" id="667725"/>
    <lineage>
        <taxon>Eukaryota</taxon>
        <taxon>Ichthyosporea</taxon>
        <taxon>Ichthyophonida</taxon>
        <taxon>Sphaeroforma</taxon>
    </lineage>
</organism>
<dbReference type="EC" id="2.7.11.1" evidence="2"/>
<dbReference type="Pfam" id="PF00069">
    <property type="entry name" value="Pkinase"/>
    <property type="match status" value="1"/>
</dbReference>
<keyword evidence="14" id="KW-1185">Reference proteome</keyword>
<keyword evidence="4" id="KW-0597">Phosphoprotein</keyword>
<dbReference type="RefSeq" id="XP_014149601.1">
    <property type="nucleotide sequence ID" value="XM_014294126.1"/>
</dbReference>
<keyword evidence="5" id="KW-0808">Transferase</keyword>
<dbReference type="PROSITE" id="PS00108">
    <property type="entry name" value="PROTEIN_KINASE_ST"/>
    <property type="match status" value="1"/>
</dbReference>
<dbReference type="InterPro" id="IPR000719">
    <property type="entry name" value="Prot_kinase_dom"/>
</dbReference>
<evidence type="ECO:0000256" key="2">
    <source>
        <dbReference type="ARBA" id="ARBA00012513"/>
    </source>
</evidence>
<dbReference type="EMBL" id="KQ243467">
    <property type="protein sequence ID" value="KNC75699.1"/>
    <property type="molecule type" value="Genomic_DNA"/>
</dbReference>
<evidence type="ECO:0000256" key="6">
    <source>
        <dbReference type="ARBA" id="ARBA00022741"/>
    </source>
</evidence>
<keyword evidence="6" id="KW-0547">Nucleotide-binding</keyword>
<dbReference type="SUPFAM" id="SSF56112">
    <property type="entry name" value="Protein kinase-like (PK-like)"/>
    <property type="match status" value="1"/>
</dbReference>
<dbReference type="InterPro" id="IPR027442">
    <property type="entry name" value="MAPKAPK_C"/>
</dbReference>
<dbReference type="Gene3D" id="4.10.1170.10">
    <property type="entry name" value="MAP kinase activated protein kinase 2"/>
    <property type="match status" value="1"/>
</dbReference>
<keyword evidence="7 13" id="KW-0418">Kinase</keyword>
<evidence type="ECO:0000256" key="4">
    <source>
        <dbReference type="ARBA" id="ARBA00022553"/>
    </source>
</evidence>